<proteinExistence type="predicted"/>
<name>A0A2H0BTU3_9BACT</name>
<dbReference type="InterPro" id="IPR007922">
    <property type="entry name" value="DciA-like"/>
</dbReference>
<accession>A0A2H0BTU3</accession>
<gene>
    <name evidence="1" type="ORF">COX00_02965</name>
</gene>
<dbReference type="AlphaFoldDB" id="A0A2H0BTU3"/>
<sequence>MSFQSIRRILPKAIEHAGIKKHIDAVRVVESAEKTLQALWGEELAHKVRFVSFQSGILKATSSSPAAVQELKLLQTKFQNEVNRALGEKIVRTLNVFHV</sequence>
<comment type="caution">
    <text evidence="1">The sequence shown here is derived from an EMBL/GenBank/DDBJ whole genome shotgun (WGS) entry which is preliminary data.</text>
</comment>
<dbReference type="Pfam" id="PF05258">
    <property type="entry name" value="DciA"/>
    <property type="match status" value="1"/>
</dbReference>
<organism evidence="1 2">
    <name type="scientific">Candidatus Uhrbacteria bacterium CG22_combo_CG10-13_8_21_14_all_47_17</name>
    <dbReference type="NCBI Taxonomy" id="1975041"/>
    <lineage>
        <taxon>Bacteria</taxon>
        <taxon>Candidatus Uhriibacteriota</taxon>
    </lineage>
</organism>
<evidence type="ECO:0000313" key="1">
    <source>
        <dbReference type="EMBL" id="PIP60480.1"/>
    </source>
</evidence>
<dbReference type="EMBL" id="PCSZ01000061">
    <property type="protein sequence ID" value="PIP60480.1"/>
    <property type="molecule type" value="Genomic_DNA"/>
</dbReference>
<evidence type="ECO:0000313" key="2">
    <source>
        <dbReference type="Proteomes" id="UP000231581"/>
    </source>
</evidence>
<protein>
    <submittedName>
        <fullName evidence="1">Uncharacterized protein</fullName>
    </submittedName>
</protein>
<dbReference type="Proteomes" id="UP000231581">
    <property type="component" value="Unassembled WGS sequence"/>
</dbReference>
<reference evidence="1 2" key="1">
    <citation type="submission" date="2017-09" db="EMBL/GenBank/DDBJ databases">
        <title>Depth-based differentiation of microbial function through sediment-hosted aquifers and enrichment of novel symbionts in the deep terrestrial subsurface.</title>
        <authorList>
            <person name="Probst A.J."/>
            <person name="Ladd B."/>
            <person name="Jarett J.K."/>
            <person name="Geller-Mcgrath D.E."/>
            <person name="Sieber C.M."/>
            <person name="Emerson J.B."/>
            <person name="Anantharaman K."/>
            <person name="Thomas B.C."/>
            <person name="Malmstrom R."/>
            <person name="Stieglmeier M."/>
            <person name="Klingl A."/>
            <person name="Woyke T."/>
            <person name="Ryan C.M."/>
            <person name="Banfield J.F."/>
        </authorList>
    </citation>
    <scope>NUCLEOTIDE SEQUENCE [LARGE SCALE GENOMIC DNA]</scope>
    <source>
        <strain evidence="1">CG22_combo_CG10-13_8_21_14_all_47_17</strain>
    </source>
</reference>